<evidence type="ECO:0000313" key="2">
    <source>
        <dbReference type="EMBL" id="OHT03231.1"/>
    </source>
</evidence>
<feature type="compositionally biased region" description="Polar residues" evidence="1">
    <location>
        <begin position="574"/>
        <end position="608"/>
    </location>
</feature>
<dbReference type="EMBL" id="MLAK01000835">
    <property type="protein sequence ID" value="OHT03231.1"/>
    <property type="molecule type" value="Genomic_DNA"/>
</dbReference>
<proteinExistence type="predicted"/>
<dbReference type="Proteomes" id="UP000179807">
    <property type="component" value="Unassembled WGS sequence"/>
</dbReference>
<name>A0A1J4JVS6_9EUKA</name>
<protein>
    <submittedName>
        <fullName evidence="2">Uncharacterized protein</fullName>
    </submittedName>
</protein>
<dbReference type="RefSeq" id="XP_068356367.1">
    <property type="nucleotide sequence ID" value="XM_068506775.1"/>
</dbReference>
<evidence type="ECO:0000313" key="3">
    <source>
        <dbReference type="Proteomes" id="UP000179807"/>
    </source>
</evidence>
<sequence length="679" mass="78632">MNGIRLHKKHIKNKMSKTSKSSVEKHIQAGKSLKKILSDTQIINLYRNNNHIVEDYLNRDSIAIKICKLLVKTTNDELIRTIQYIFHSDNRAFLRIFASNEECFNIFFAVFTPQPNPNDKSHRAKTYRNTRLNLYKIGVILELILHSYAIFPSPTNITFHSNFDYVTALLENVYLSSVIYYMTSLTSNIKNCEAIVWYFFTSVMKDFGTGGIIPESIYLDSIANLKPISVGSAQRRSIYYILKKFFVAYPSEKGIVDAVCNSLPILFQIAENDEELSNVVDLAVSLPFNKFILPAIVEILMYGDRYEPLLHHCVEYLVLNYQNDVKVGSLALIVYRLLKYKAGNLVLRSFLDYSKLVFPKLIKENKSISKQFFNIVLQYINCYQKEMTISTRAFCSNFVNILKEKDSDLDSEDFRFQVMQIRSINGKLKIDKDYVKNLIKESDEIDKQESNRLEFSAIILWGDETIPMQKLYRNFPHSKVAKKRRKHTLPNDNEIKDRTGKLMKTSSHCHFKVKHEQVQINVSSSTATMNTFEELNKQKQSDDGNQHKLSDDFKSKHGDDLLRHKSRVRKDNISDQNDNKFVNSHESNNHSTEINSDNEQSCNEGKQVQSLNCPIPRARKTNPFENTGDLDLLKARARRGGKPRQISYEIKRHSMSIKPPPMDIEADEIRKKTRKGSRH</sequence>
<evidence type="ECO:0000256" key="1">
    <source>
        <dbReference type="SAM" id="MobiDB-lite"/>
    </source>
</evidence>
<keyword evidence="3" id="KW-1185">Reference proteome</keyword>
<gene>
    <name evidence="2" type="ORF">TRFO_29415</name>
</gene>
<feature type="region of interest" description="Disordered" evidence="1">
    <location>
        <begin position="651"/>
        <end position="679"/>
    </location>
</feature>
<dbReference type="AlphaFoldDB" id="A0A1J4JVS6"/>
<dbReference type="VEuPathDB" id="TrichDB:TRFO_29415"/>
<organism evidence="2 3">
    <name type="scientific">Tritrichomonas foetus</name>
    <dbReference type="NCBI Taxonomy" id="1144522"/>
    <lineage>
        <taxon>Eukaryota</taxon>
        <taxon>Metamonada</taxon>
        <taxon>Parabasalia</taxon>
        <taxon>Tritrichomonadida</taxon>
        <taxon>Tritrichomonadidae</taxon>
        <taxon>Tritrichomonas</taxon>
    </lineage>
</organism>
<comment type="caution">
    <text evidence="2">The sequence shown here is derived from an EMBL/GenBank/DDBJ whole genome shotgun (WGS) entry which is preliminary data.</text>
</comment>
<feature type="region of interest" description="Disordered" evidence="1">
    <location>
        <begin position="537"/>
        <end position="608"/>
    </location>
</feature>
<accession>A0A1J4JVS6</accession>
<feature type="compositionally biased region" description="Basic and acidic residues" evidence="1">
    <location>
        <begin position="537"/>
        <end position="573"/>
    </location>
</feature>
<dbReference type="GeneID" id="94841479"/>
<reference evidence="2" key="1">
    <citation type="submission" date="2016-10" db="EMBL/GenBank/DDBJ databases">
        <authorList>
            <person name="Benchimol M."/>
            <person name="Almeida L.G."/>
            <person name="Vasconcelos A.T."/>
            <person name="Perreira-Neves A."/>
            <person name="Rosa I.A."/>
            <person name="Tasca T."/>
            <person name="Bogo M.R."/>
            <person name="de Souza W."/>
        </authorList>
    </citation>
    <scope>NUCLEOTIDE SEQUENCE [LARGE SCALE GENOMIC DNA]</scope>
    <source>
        <strain evidence="2">K</strain>
    </source>
</reference>